<comment type="caution">
    <text evidence="5">The sequence shown here is derived from an EMBL/GenBank/DDBJ whole genome shotgun (WGS) entry which is preliminary data.</text>
</comment>
<proteinExistence type="predicted"/>
<evidence type="ECO:0000313" key="5">
    <source>
        <dbReference type="EMBL" id="NSL87855.1"/>
    </source>
</evidence>
<keyword evidence="2" id="KW-0812">Transmembrane</keyword>
<evidence type="ECO:0000256" key="4">
    <source>
        <dbReference type="ARBA" id="ARBA00023136"/>
    </source>
</evidence>
<evidence type="ECO:0000256" key="2">
    <source>
        <dbReference type="ARBA" id="ARBA00022692"/>
    </source>
</evidence>
<dbReference type="OrthoDB" id="3385086at2"/>
<organism evidence="5 6">
    <name type="scientific">Chitinophaga solisilvae</name>
    <dbReference type="NCBI Taxonomy" id="1233460"/>
    <lineage>
        <taxon>Bacteria</taxon>
        <taxon>Pseudomonadati</taxon>
        <taxon>Bacteroidota</taxon>
        <taxon>Chitinophagia</taxon>
        <taxon>Chitinophagales</taxon>
        <taxon>Chitinophagaceae</taxon>
        <taxon>Chitinophaga</taxon>
    </lineage>
</organism>
<keyword evidence="4" id="KW-0472">Membrane</keyword>
<reference evidence="5" key="1">
    <citation type="submission" date="2020-05" db="EMBL/GenBank/DDBJ databases">
        <title>Chitinophaga laudate sp. nov., isolated from a tropical peat swamp.</title>
        <authorList>
            <person name="Goh C.B.S."/>
            <person name="Lee M.S."/>
            <person name="Parimannan S."/>
            <person name="Pasbakhsh P."/>
            <person name="Yule C.M."/>
            <person name="Rajandas H."/>
            <person name="Loke S."/>
            <person name="Croft L."/>
            <person name="Tan J.B.L."/>
        </authorList>
    </citation>
    <scope>NUCLEOTIDE SEQUENCE</scope>
    <source>
        <strain evidence="5">Mgbs1</strain>
    </source>
</reference>
<dbReference type="InterPro" id="IPR032808">
    <property type="entry name" value="DoxX"/>
</dbReference>
<dbReference type="GO" id="GO:0016020">
    <property type="term" value="C:membrane"/>
    <property type="evidence" value="ECO:0007669"/>
    <property type="project" value="UniProtKB-SubCell"/>
</dbReference>
<dbReference type="Proteomes" id="UP000281028">
    <property type="component" value="Unassembled WGS sequence"/>
</dbReference>
<dbReference type="AlphaFoldDB" id="A0A3S1CYS7"/>
<keyword evidence="6" id="KW-1185">Reference proteome</keyword>
<protein>
    <submittedName>
        <fullName evidence="5">DoxX family protein</fullName>
    </submittedName>
</protein>
<comment type="subcellular location">
    <subcellularLocation>
        <location evidence="1">Membrane</location>
        <topology evidence="1">Multi-pass membrane protein</topology>
    </subcellularLocation>
</comment>
<accession>A0A3S1CYS7</accession>
<name>A0A3S1CYS7_9BACT</name>
<evidence type="ECO:0000256" key="3">
    <source>
        <dbReference type="ARBA" id="ARBA00022989"/>
    </source>
</evidence>
<evidence type="ECO:0000313" key="6">
    <source>
        <dbReference type="Proteomes" id="UP000281028"/>
    </source>
</evidence>
<evidence type="ECO:0000256" key="1">
    <source>
        <dbReference type="ARBA" id="ARBA00004141"/>
    </source>
</evidence>
<sequence length="123" mass="13568">MNTLLWTLQGLLALVFVYSGIMKSTQQRQKLVSMGQTGVANLSYPIIRLIGITETLGAVGILLPWAIDVAPFLTPLTSTCFAAIMVMAAPIHYRRREYYSVTFNLTLLAMAMLVAIVRFGQLS</sequence>
<gene>
    <name evidence="5" type="ORF">ECE50_013490</name>
</gene>
<dbReference type="Pfam" id="PF13564">
    <property type="entry name" value="DoxX_2"/>
    <property type="match status" value="1"/>
</dbReference>
<dbReference type="EMBL" id="RIAR02000001">
    <property type="protein sequence ID" value="NSL87855.1"/>
    <property type="molecule type" value="Genomic_DNA"/>
</dbReference>
<keyword evidence="3" id="KW-1133">Transmembrane helix</keyword>